<dbReference type="Gene3D" id="3.30.2440.10">
    <property type="entry name" value="Secreted effector protein SifA"/>
    <property type="match status" value="1"/>
</dbReference>
<comment type="caution">
    <text evidence="1">The sequence shown here is derived from an EMBL/GenBank/DDBJ whole genome shotgun (WGS) entry which is preliminary data.</text>
</comment>
<dbReference type="EMBL" id="LUTQ01000027">
    <property type="protein sequence ID" value="OSN10147.1"/>
    <property type="molecule type" value="Genomic_DNA"/>
</dbReference>
<dbReference type="InterPro" id="IPR010637">
    <property type="entry name" value="Sif"/>
</dbReference>
<sequence length="109" mass="12334">MTLWEQIKAFFCSTHQAEALDDLFKLCHPQPEVTRNEIENVFHRLKELAAPGCKSYFHIENDEVNQNTTYRITDSSGANLLSVFYGTVTVKGANGTYDVTMCLPRTITS</sequence>
<dbReference type="Proteomes" id="UP000194040">
    <property type="component" value="Unassembled WGS sequence"/>
</dbReference>
<evidence type="ECO:0000313" key="4">
    <source>
        <dbReference type="Proteomes" id="UP000194040"/>
    </source>
</evidence>
<reference evidence="3 4" key="1">
    <citation type="submission" date="2016-02" db="EMBL/GenBank/DDBJ databases">
        <title>Species-wide whole genome sequencing reveals diversity, host range in Lonsdalea quercina.</title>
        <authorList>
            <person name="Li Y."/>
        </authorList>
    </citation>
    <scope>NUCLEOTIDE SEQUENCE [LARGE SCALE GENOMIC DNA]</scope>
    <source>
        <strain evidence="1 3">LMG 26264</strain>
        <strain evidence="2 4">LMG 26265</strain>
    </source>
</reference>
<accession>A0A1X3RQT9</accession>
<evidence type="ECO:0000313" key="2">
    <source>
        <dbReference type="EMBL" id="OSN10147.1"/>
    </source>
</evidence>
<evidence type="ECO:0000313" key="3">
    <source>
        <dbReference type="Proteomes" id="UP000194020"/>
    </source>
</evidence>
<gene>
    <name evidence="1" type="ORF">AU511_13245</name>
    <name evidence="2" type="ORF">AU512_09915</name>
</gene>
<dbReference type="AlphaFoldDB" id="A0A1X3RQT9"/>
<dbReference type="Pfam" id="PF06767">
    <property type="entry name" value="Sif"/>
    <property type="match status" value="1"/>
</dbReference>
<evidence type="ECO:0000313" key="1">
    <source>
        <dbReference type="EMBL" id="OSN04136.1"/>
    </source>
</evidence>
<dbReference type="EMBL" id="LUTP01000040">
    <property type="protein sequence ID" value="OSN04136.1"/>
    <property type="molecule type" value="Genomic_DNA"/>
</dbReference>
<dbReference type="Proteomes" id="UP000194020">
    <property type="component" value="Unassembled WGS sequence"/>
</dbReference>
<protein>
    <submittedName>
        <fullName evidence="1">Uncharacterized protein</fullName>
    </submittedName>
</protein>
<keyword evidence="4" id="KW-1185">Reference proteome</keyword>
<organism evidence="1 3">
    <name type="scientific">Lonsdalea iberica</name>
    <dbReference type="NCBI Taxonomy" id="1082703"/>
    <lineage>
        <taxon>Bacteria</taxon>
        <taxon>Pseudomonadati</taxon>
        <taxon>Pseudomonadota</taxon>
        <taxon>Gammaproteobacteria</taxon>
        <taxon>Enterobacterales</taxon>
        <taxon>Pectobacteriaceae</taxon>
        <taxon>Lonsdalea</taxon>
    </lineage>
</organism>
<name>A0A1X3RQT9_9GAMM</name>
<proteinExistence type="predicted"/>